<dbReference type="EMBL" id="ML737175">
    <property type="protein sequence ID" value="KAE8337785.1"/>
    <property type="molecule type" value="Genomic_DNA"/>
</dbReference>
<dbReference type="InterPro" id="IPR013154">
    <property type="entry name" value="ADH-like_N"/>
</dbReference>
<comment type="similarity">
    <text evidence="1">Belongs to the zinc-containing alcohol dehydrogenase family.</text>
</comment>
<dbReference type="InterPro" id="IPR020843">
    <property type="entry name" value="ER"/>
</dbReference>
<evidence type="ECO:0000259" key="5">
    <source>
        <dbReference type="SMART" id="SM00829"/>
    </source>
</evidence>
<dbReference type="CDD" id="cd08249">
    <property type="entry name" value="enoyl_reductase_like"/>
    <property type="match status" value="1"/>
</dbReference>
<evidence type="ECO:0000313" key="6">
    <source>
        <dbReference type="EMBL" id="KAE8337785.1"/>
    </source>
</evidence>
<evidence type="ECO:0000256" key="2">
    <source>
        <dbReference type="ARBA" id="ARBA00022741"/>
    </source>
</evidence>
<evidence type="ECO:0000256" key="1">
    <source>
        <dbReference type="ARBA" id="ARBA00008072"/>
    </source>
</evidence>
<reference evidence="6" key="1">
    <citation type="submission" date="2019-04" db="EMBL/GenBank/DDBJ databases">
        <title>Friends and foes A comparative genomics study of 23 Aspergillus species from section Flavi.</title>
        <authorList>
            <consortium name="DOE Joint Genome Institute"/>
            <person name="Kjaerbolling I."/>
            <person name="Vesth T."/>
            <person name="Frisvad J.C."/>
            <person name="Nybo J.L."/>
            <person name="Theobald S."/>
            <person name="Kildgaard S."/>
            <person name="Isbrandt T."/>
            <person name="Kuo A."/>
            <person name="Sato A."/>
            <person name="Lyhne E.K."/>
            <person name="Kogle M.E."/>
            <person name="Wiebenga A."/>
            <person name="Kun R.S."/>
            <person name="Lubbers R.J."/>
            <person name="Makela M.R."/>
            <person name="Barry K."/>
            <person name="Chovatia M."/>
            <person name="Clum A."/>
            <person name="Daum C."/>
            <person name="Haridas S."/>
            <person name="He G."/>
            <person name="LaButti K."/>
            <person name="Lipzen A."/>
            <person name="Mondo S."/>
            <person name="Riley R."/>
            <person name="Salamov A."/>
            <person name="Simmons B.A."/>
            <person name="Magnuson J.K."/>
            <person name="Henrissat B."/>
            <person name="Mortensen U.H."/>
            <person name="Larsen T.O."/>
            <person name="Devries R.P."/>
            <person name="Grigoriev I.V."/>
            <person name="Machida M."/>
            <person name="Baker S.E."/>
            <person name="Andersen M.R."/>
        </authorList>
    </citation>
    <scope>NUCLEOTIDE SEQUENCE</scope>
    <source>
        <strain evidence="6">CBS 117612</strain>
    </source>
</reference>
<dbReference type="InterPro" id="IPR047122">
    <property type="entry name" value="Trans-enoyl_RdTase-like"/>
</dbReference>
<accession>A0A5N6XXA7</accession>
<dbReference type="SMART" id="SM00829">
    <property type="entry name" value="PKS_ER"/>
    <property type="match status" value="1"/>
</dbReference>
<evidence type="ECO:0000256" key="4">
    <source>
        <dbReference type="ARBA" id="ARBA00023002"/>
    </source>
</evidence>
<dbReference type="Gene3D" id="3.90.180.10">
    <property type="entry name" value="Medium-chain alcohol dehydrogenases, catalytic domain"/>
    <property type="match status" value="1"/>
</dbReference>
<protein>
    <recommendedName>
        <fullName evidence="5">Enoyl reductase (ER) domain-containing protein</fullName>
    </recommendedName>
</protein>
<feature type="domain" description="Enoyl reductase (ER)" evidence="5">
    <location>
        <begin position="13"/>
        <end position="340"/>
    </location>
</feature>
<keyword evidence="4" id="KW-0560">Oxidoreductase</keyword>
<dbReference type="SUPFAM" id="SSF51735">
    <property type="entry name" value="NAD(P)-binding Rossmann-fold domains"/>
    <property type="match status" value="1"/>
</dbReference>
<name>A0A5N6XXA7_9EURO</name>
<keyword evidence="2" id="KW-0547">Nucleotide-binding</keyword>
<dbReference type="PANTHER" id="PTHR45348">
    <property type="entry name" value="HYPOTHETICAL OXIDOREDUCTASE (EUROFUNG)"/>
    <property type="match status" value="1"/>
</dbReference>
<dbReference type="Gene3D" id="3.40.50.720">
    <property type="entry name" value="NAD(P)-binding Rossmann-like Domain"/>
    <property type="match status" value="1"/>
</dbReference>
<evidence type="ECO:0000256" key="3">
    <source>
        <dbReference type="ARBA" id="ARBA00022857"/>
    </source>
</evidence>
<dbReference type="InterPro" id="IPR036291">
    <property type="entry name" value="NAD(P)-bd_dom_sf"/>
</dbReference>
<keyword evidence="3" id="KW-0521">NADP</keyword>
<dbReference type="PANTHER" id="PTHR45348:SF2">
    <property type="entry name" value="ZINC-TYPE ALCOHOL DEHYDROGENASE-LIKE PROTEIN C2E1P3.01"/>
    <property type="match status" value="1"/>
</dbReference>
<sequence length="342" mass="36249">MAENKSSWISNPGKYPVEVKSGPKPEPGQGQIVIKSAAVAINPLDWKIQAYGFYLEKYPFILGQDVAGVVDAVGPGVTRFSKGQRVIAHCHGFLSGDPANSAFQNYPIAIEPLTAAIPDHLSFEEACVLPLAVSTASAGLYQKDYLNLPLPSLTKVEPVSQVILVWGGASSVGATAIQLASASGLRVITTASLPNHALVKALGADLVFDYKSPTVVDDIARAIEDTDFVGAYDAIAGSGSFEAVAAIMGKLNKFAPVASVLPYDKPTEQFAPKFILAYDIIKEPHRFIGDWIWGTFVPQALANGTLQAKPDPLVVGTSIEAIQHALDVQKRGVSAKKVVVTL</sequence>
<dbReference type="InterPro" id="IPR011032">
    <property type="entry name" value="GroES-like_sf"/>
</dbReference>
<dbReference type="Pfam" id="PF00107">
    <property type="entry name" value="ADH_zinc_N"/>
    <property type="match status" value="1"/>
</dbReference>
<organism evidence="6">
    <name type="scientific">Aspergillus arachidicola</name>
    <dbReference type="NCBI Taxonomy" id="656916"/>
    <lineage>
        <taxon>Eukaryota</taxon>
        <taxon>Fungi</taxon>
        <taxon>Dikarya</taxon>
        <taxon>Ascomycota</taxon>
        <taxon>Pezizomycotina</taxon>
        <taxon>Eurotiomycetes</taxon>
        <taxon>Eurotiomycetidae</taxon>
        <taxon>Eurotiales</taxon>
        <taxon>Aspergillaceae</taxon>
        <taxon>Aspergillus</taxon>
        <taxon>Aspergillus subgen. Circumdati</taxon>
    </lineage>
</organism>
<dbReference type="GO" id="GO:0016651">
    <property type="term" value="F:oxidoreductase activity, acting on NAD(P)H"/>
    <property type="evidence" value="ECO:0007669"/>
    <property type="project" value="InterPro"/>
</dbReference>
<dbReference type="AlphaFoldDB" id="A0A5N6XXA7"/>
<gene>
    <name evidence="6" type="ORF">BDV24DRAFT_177254</name>
</gene>
<dbReference type="Pfam" id="PF08240">
    <property type="entry name" value="ADH_N"/>
    <property type="match status" value="1"/>
</dbReference>
<dbReference type="GO" id="GO:0000166">
    <property type="term" value="F:nucleotide binding"/>
    <property type="evidence" value="ECO:0007669"/>
    <property type="project" value="UniProtKB-KW"/>
</dbReference>
<dbReference type="SUPFAM" id="SSF50129">
    <property type="entry name" value="GroES-like"/>
    <property type="match status" value="1"/>
</dbReference>
<dbReference type="InterPro" id="IPR013149">
    <property type="entry name" value="ADH-like_C"/>
</dbReference>
<dbReference type="Proteomes" id="UP000325558">
    <property type="component" value="Unassembled WGS sequence"/>
</dbReference>
<proteinExistence type="inferred from homology"/>
<dbReference type="OrthoDB" id="48317at2759"/>